<sequence length="48" mass="5939">MWRFFRPPYPWWAWAFLIGPMMVAALAKAGYWSWRLWDYAQDATGPWW</sequence>
<gene>
    <name evidence="2" type="ORF">SALB_07251</name>
</gene>
<keyword evidence="1" id="KW-0812">Transmembrane</keyword>
<dbReference type="AlphaFoldDB" id="A0A401R9Y5"/>
<organism evidence="2 3">
    <name type="scientific">Streptomyces noursei</name>
    <name type="common">Streptomyces albulus</name>
    <dbReference type="NCBI Taxonomy" id="1971"/>
    <lineage>
        <taxon>Bacteria</taxon>
        <taxon>Bacillati</taxon>
        <taxon>Actinomycetota</taxon>
        <taxon>Actinomycetes</taxon>
        <taxon>Kitasatosporales</taxon>
        <taxon>Streptomycetaceae</taxon>
        <taxon>Streptomyces</taxon>
    </lineage>
</organism>
<protein>
    <submittedName>
        <fullName evidence="2">Uncharacterized protein</fullName>
    </submittedName>
</protein>
<reference evidence="2 3" key="1">
    <citation type="journal article" date="2019" name="Microbiol. Resour. Announc.">
        <title>Draft Genome Sequence of the Most Traditional epsilon-Poly-l-Lysine Producer, Streptomyces albulus NBRC14147.</title>
        <authorList>
            <person name="Yamanaka K."/>
            <person name="Hamano Y."/>
        </authorList>
    </citation>
    <scope>NUCLEOTIDE SEQUENCE [LARGE SCALE GENOMIC DNA]</scope>
    <source>
        <strain evidence="2 3">NBRC 14147</strain>
    </source>
</reference>
<feature type="transmembrane region" description="Helical" evidence="1">
    <location>
        <begin position="12"/>
        <end position="31"/>
    </location>
</feature>
<keyword evidence="1" id="KW-1133">Transmembrane helix</keyword>
<comment type="caution">
    <text evidence="2">The sequence shown here is derived from an EMBL/GenBank/DDBJ whole genome shotgun (WGS) entry which is preliminary data.</text>
</comment>
<keyword evidence="1" id="KW-0472">Membrane</keyword>
<dbReference type="Proteomes" id="UP000288351">
    <property type="component" value="Unassembled WGS sequence"/>
</dbReference>
<accession>A0A401R9Y5</accession>
<dbReference type="RefSeq" id="WP_016572165.1">
    <property type="nucleotide sequence ID" value="NZ_BHXC01000007.1"/>
</dbReference>
<evidence type="ECO:0000313" key="3">
    <source>
        <dbReference type="Proteomes" id="UP000288351"/>
    </source>
</evidence>
<name>A0A401R9Y5_STRNR</name>
<evidence type="ECO:0000313" key="2">
    <source>
        <dbReference type="EMBL" id="GCB94451.1"/>
    </source>
</evidence>
<proteinExistence type="predicted"/>
<dbReference type="EMBL" id="BHXC01000007">
    <property type="protein sequence ID" value="GCB94451.1"/>
    <property type="molecule type" value="Genomic_DNA"/>
</dbReference>
<evidence type="ECO:0000256" key="1">
    <source>
        <dbReference type="SAM" id="Phobius"/>
    </source>
</evidence>